<comment type="pathway">
    <text evidence="7">Protein modification; lipoprotein biosynthesis (diacylglyceryl transfer).</text>
</comment>
<dbReference type="AlphaFoldDB" id="A0AAU9CUB2"/>
<feature type="transmembrane region" description="Helical" evidence="7">
    <location>
        <begin position="59"/>
        <end position="79"/>
    </location>
</feature>
<feature type="transmembrane region" description="Helical" evidence="7">
    <location>
        <begin position="316"/>
        <end position="332"/>
    </location>
</feature>
<feature type="transmembrane region" description="Helical" evidence="7">
    <location>
        <begin position="352"/>
        <end position="371"/>
    </location>
</feature>
<feature type="binding site" evidence="7">
    <location>
        <position position="158"/>
    </location>
    <ligand>
        <name>a 1,2-diacyl-sn-glycero-3-phospho-(1'-sn-glycerol)</name>
        <dbReference type="ChEBI" id="CHEBI:64716"/>
    </ligand>
</feature>
<sequence>MHAILDYVLWYPSPEIFPGTSIPVRWYGLLFACAFIFGQMVLTRTFKGEGKDEGQVDRLVVYIITATILGARLGHVFFYEPAKYLANPIDIIKIWEGGLASHGAAFAIIITVWLYCNFKFDISLTKFNVKKQKREGQSFFWVIDRLVISVALAGAFIRMGNFMNSEIIGKPTDSESGVVFAHDPVRVIERNFPSVEKVSFEKNPDGADIEGSVPLKMTLEFKKNAANKQTAERLLSNNLGRLLKNYPAVTDHVFIPADQKLKLDISQKRGIVTAVAYVRGIPRYPSQLFEAASCVLIFLILYLIWNKYRQNTPQGLLFGIFLVSVFGLRFLYEFFKENQVSFEDQMTYNMGQLLSVPLLAIGFIMIFYSLTKKRNIE</sequence>
<evidence type="ECO:0000256" key="5">
    <source>
        <dbReference type="ARBA" id="ARBA00022989"/>
    </source>
</evidence>
<feature type="transmembrane region" description="Helical" evidence="7">
    <location>
        <begin position="26"/>
        <end position="47"/>
    </location>
</feature>
<feature type="transmembrane region" description="Helical" evidence="7">
    <location>
        <begin position="287"/>
        <end position="304"/>
    </location>
</feature>
<evidence type="ECO:0000256" key="4">
    <source>
        <dbReference type="ARBA" id="ARBA00022692"/>
    </source>
</evidence>
<feature type="transmembrane region" description="Helical" evidence="7">
    <location>
        <begin position="99"/>
        <end position="118"/>
    </location>
</feature>
<proteinExistence type="inferred from homology"/>
<gene>
    <name evidence="7" type="primary">lgt</name>
    <name evidence="8" type="ORF">FUAX_30840</name>
</gene>
<evidence type="ECO:0000256" key="7">
    <source>
        <dbReference type="HAMAP-Rule" id="MF_01147"/>
    </source>
</evidence>
<keyword evidence="6 7" id="KW-0472">Membrane</keyword>
<dbReference type="InterPro" id="IPR001640">
    <property type="entry name" value="Lgt"/>
</dbReference>
<organism evidence="8 9">
    <name type="scientific">Fulvitalea axinellae</name>
    <dbReference type="NCBI Taxonomy" id="1182444"/>
    <lineage>
        <taxon>Bacteria</taxon>
        <taxon>Pseudomonadati</taxon>
        <taxon>Bacteroidota</taxon>
        <taxon>Cytophagia</taxon>
        <taxon>Cytophagales</taxon>
        <taxon>Persicobacteraceae</taxon>
        <taxon>Fulvitalea</taxon>
    </lineage>
</organism>
<comment type="catalytic activity">
    <reaction evidence="7">
        <text>L-cysteinyl-[prolipoprotein] + a 1,2-diacyl-sn-glycero-3-phospho-(1'-sn-glycerol) = an S-1,2-diacyl-sn-glyceryl-L-cysteinyl-[prolipoprotein] + sn-glycerol 1-phosphate + H(+)</text>
        <dbReference type="Rhea" id="RHEA:56712"/>
        <dbReference type="Rhea" id="RHEA-COMP:14679"/>
        <dbReference type="Rhea" id="RHEA-COMP:14680"/>
        <dbReference type="ChEBI" id="CHEBI:15378"/>
        <dbReference type="ChEBI" id="CHEBI:29950"/>
        <dbReference type="ChEBI" id="CHEBI:57685"/>
        <dbReference type="ChEBI" id="CHEBI:64716"/>
        <dbReference type="ChEBI" id="CHEBI:140658"/>
        <dbReference type="EC" id="2.5.1.145"/>
    </reaction>
</comment>
<keyword evidence="9" id="KW-1185">Reference proteome</keyword>
<reference evidence="8 9" key="1">
    <citation type="submission" date="2021-12" db="EMBL/GenBank/DDBJ databases">
        <title>Genome sequencing of bacteria with rrn-lacking chromosome and rrn-plasmid.</title>
        <authorList>
            <person name="Anda M."/>
            <person name="Iwasaki W."/>
        </authorList>
    </citation>
    <scope>NUCLEOTIDE SEQUENCE [LARGE SCALE GENOMIC DNA]</scope>
    <source>
        <strain evidence="8 9">DSM 100852</strain>
    </source>
</reference>
<evidence type="ECO:0000256" key="2">
    <source>
        <dbReference type="ARBA" id="ARBA00022475"/>
    </source>
</evidence>
<feature type="transmembrane region" description="Helical" evidence="7">
    <location>
        <begin position="139"/>
        <end position="157"/>
    </location>
</feature>
<dbReference type="KEGG" id="fax:FUAX_30840"/>
<keyword evidence="3 7" id="KW-0808">Transferase</keyword>
<keyword evidence="5 7" id="KW-1133">Transmembrane helix</keyword>
<comment type="similarity">
    <text evidence="1 7">Belongs to the Lgt family.</text>
</comment>
<dbReference type="GO" id="GO:0005886">
    <property type="term" value="C:plasma membrane"/>
    <property type="evidence" value="ECO:0007669"/>
    <property type="project" value="UniProtKB-SubCell"/>
</dbReference>
<evidence type="ECO:0000256" key="3">
    <source>
        <dbReference type="ARBA" id="ARBA00022679"/>
    </source>
</evidence>
<keyword evidence="4 7" id="KW-0812">Transmembrane</keyword>
<dbReference type="RefSeq" id="WP_338392194.1">
    <property type="nucleotide sequence ID" value="NZ_AP025314.1"/>
</dbReference>
<protein>
    <recommendedName>
        <fullName evidence="7">Phosphatidylglycerol--prolipoprotein diacylglyceryl transferase</fullName>
        <ecNumber evidence="7">2.5.1.145</ecNumber>
    </recommendedName>
</protein>
<evidence type="ECO:0000313" key="9">
    <source>
        <dbReference type="Proteomes" id="UP001348817"/>
    </source>
</evidence>
<dbReference type="Proteomes" id="UP001348817">
    <property type="component" value="Chromosome"/>
</dbReference>
<accession>A0AAU9CUB2</accession>
<name>A0AAU9CUB2_9BACT</name>
<dbReference type="PROSITE" id="PS01311">
    <property type="entry name" value="LGT"/>
    <property type="match status" value="1"/>
</dbReference>
<dbReference type="HAMAP" id="MF_01147">
    <property type="entry name" value="Lgt"/>
    <property type="match status" value="1"/>
</dbReference>
<dbReference type="GO" id="GO:0042158">
    <property type="term" value="P:lipoprotein biosynthetic process"/>
    <property type="evidence" value="ECO:0007669"/>
    <property type="project" value="UniProtKB-UniRule"/>
</dbReference>
<evidence type="ECO:0000256" key="6">
    <source>
        <dbReference type="ARBA" id="ARBA00023136"/>
    </source>
</evidence>
<dbReference type="EC" id="2.5.1.145" evidence="7"/>
<dbReference type="PANTHER" id="PTHR30589:SF0">
    <property type="entry name" value="PHOSPHATIDYLGLYCEROL--PROLIPOPROTEIN DIACYLGLYCERYL TRANSFERASE"/>
    <property type="match status" value="1"/>
</dbReference>
<comment type="function">
    <text evidence="7">Catalyzes the transfer of the diacylglyceryl group from phosphatidylglycerol to the sulfhydryl group of the N-terminal cysteine of a prolipoprotein, the first step in the formation of mature lipoproteins.</text>
</comment>
<dbReference type="Pfam" id="PF01790">
    <property type="entry name" value="LGT"/>
    <property type="match status" value="1"/>
</dbReference>
<dbReference type="EMBL" id="AP025314">
    <property type="protein sequence ID" value="BDD10652.1"/>
    <property type="molecule type" value="Genomic_DNA"/>
</dbReference>
<dbReference type="GO" id="GO:0008961">
    <property type="term" value="F:phosphatidylglycerol-prolipoprotein diacylglyceryl transferase activity"/>
    <property type="evidence" value="ECO:0007669"/>
    <property type="project" value="UniProtKB-UniRule"/>
</dbReference>
<evidence type="ECO:0000256" key="1">
    <source>
        <dbReference type="ARBA" id="ARBA00007150"/>
    </source>
</evidence>
<dbReference type="PANTHER" id="PTHR30589">
    <property type="entry name" value="PROLIPOPROTEIN DIACYLGLYCERYL TRANSFERASE"/>
    <property type="match status" value="1"/>
</dbReference>
<keyword evidence="2 7" id="KW-1003">Cell membrane</keyword>
<evidence type="ECO:0000313" key="8">
    <source>
        <dbReference type="EMBL" id="BDD10652.1"/>
    </source>
</evidence>
<comment type="subcellular location">
    <subcellularLocation>
        <location evidence="7">Cell membrane</location>
        <topology evidence="7">Multi-pass membrane protein</topology>
    </subcellularLocation>
</comment>